<evidence type="ECO:0000256" key="1">
    <source>
        <dbReference type="ARBA" id="ARBA00010641"/>
    </source>
</evidence>
<dbReference type="GO" id="GO:0003677">
    <property type="term" value="F:DNA binding"/>
    <property type="evidence" value="ECO:0007669"/>
    <property type="project" value="InterPro"/>
</dbReference>
<keyword evidence="2" id="KW-0805">Transcription regulation</keyword>
<keyword evidence="8" id="KW-1185">Reference proteome</keyword>
<proteinExistence type="inferred from homology"/>
<dbReference type="InterPro" id="IPR013324">
    <property type="entry name" value="RNA_pol_sigma_r3/r4-like"/>
</dbReference>
<dbReference type="RefSeq" id="WP_106598727.1">
    <property type="nucleotide sequence ID" value="NZ_PYAS01000016.1"/>
</dbReference>
<protein>
    <submittedName>
        <fullName evidence="7">RNA polymerase sigma-70 factor (ECF subfamily)</fullName>
    </submittedName>
</protein>
<dbReference type="GO" id="GO:0006352">
    <property type="term" value="P:DNA-templated transcription initiation"/>
    <property type="evidence" value="ECO:0007669"/>
    <property type="project" value="InterPro"/>
</dbReference>
<dbReference type="Pfam" id="PF08281">
    <property type="entry name" value="Sigma70_r4_2"/>
    <property type="match status" value="1"/>
</dbReference>
<evidence type="ECO:0000313" key="7">
    <source>
        <dbReference type="EMBL" id="PSL23616.1"/>
    </source>
</evidence>
<dbReference type="OrthoDB" id="941544at2"/>
<dbReference type="AlphaFoldDB" id="A0A2P8FPF6"/>
<dbReference type="InterPro" id="IPR039425">
    <property type="entry name" value="RNA_pol_sigma-70-like"/>
</dbReference>
<dbReference type="NCBIfam" id="TIGR02937">
    <property type="entry name" value="sigma70-ECF"/>
    <property type="match status" value="1"/>
</dbReference>
<dbReference type="Gene3D" id="1.10.10.10">
    <property type="entry name" value="Winged helix-like DNA-binding domain superfamily/Winged helix DNA-binding domain"/>
    <property type="match status" value="1"/>
</dbReference>
<dbReference type="EMBL" id="PYAS01000016">
    <property type="protein sequence ID" value="PSL23616.1"/>
    <property type="molecule type" value="Genomic_DNA"/>
</dbReference>
<feature type="domain" description="RNA polymerase sigma-70 region 2" evidence="5">
    <location>
        <begin position="30"/>
        <end position="94"/>
    </location>
</feature>
<evidence type="ECO:0000256" key="2">
    <source>
        <dbReference type="ARBA" id="ARBA00023015"/>
    </source>
</evidence>
<evidence type="ECO:0000259" key="6">
    <source>
        <dbReference type="Pfam" id="PF08281"/>
    </source>
</evidence>
<dbReference type="PANTHER" id="PTHR43133:SF46">
    <property type="entry name" value="RNA POLYMERASE SIGMA-70 FACTOR ECF SUBFAMILY"/>
    <property type="match status" value="1"/>
</dbReference>
<evidence type="ECO:0000313" key="8">
    <source>
        <dbReference type="Proteomes" id="UP000241964"/>
    </source>
</evidence>
<dbReference type="Proteomes" id="UP000241964">
    <property type="component" value="Unassembled WGS sequence"/>
</dbReference>
<keyword evidence="3" id="KW-0731">Sigma factor</keyword>
<dbReference type="InterPro" id="IPR013325">
    <property type="entry name" value="RNA_pol_sigma_r2"/>
</dbReference>
<evidence type="ECO:0000256" key="4">
    <source>
        <dbReference type="ARBA" id="ARBA00023163"/>
    </source>
</evidence>
<name>A0A2P8FPF6_9BACT</name>
<dbReference type="InterPro" id="IPR036388">
    <property type="entry name" value="WH-like_DNA-bd_sf"/>
</dbReference>
<organism evidence="7 8">
    <name type="scientific">Dyadobacter jiangsuensis</name>
    <dbReference type="NCBI Taxonomy" id="1591085"/>
    <lineage>
        <taxon>Bacteria</taxon>
        <taxon>Pseudomonadati</taxon>
        <taxon>Bacteroidota</taxon>
        <taxon>Cytophagia</taxon>
        <taxon>Cytophagales</taxon>
        <taxon>Spirosomataceae</taxon>
        <taxon>Dyadobacter</taxon>
    </lineage>
</organism>
<sequence length="194" mass="22781">MKASTKKNYRTLTDLVRACQHNDQRAQTLFYNRFRTELMRICARFARTRMEAEDIYQESFVKIFRHLHEVQNIESIESWMRSVVTRTAINYYHRVTKKEAKNHSMDMSPLDFESNDHTCMIDRLGVGIVDEMIAQLPEGYKRIINLSLIDGYSHIEIAQALSITDSTSRSQLLRGRNLLMKKLRKQGITGYEMP</sequence>
<accession>A0A2P8FPF6</accession>
<evidence type="ECO:0000259" key="5">
    <source>
        <dbReference type="Pfam" id="PF04542"/>
    </source>
</evidence>
<evidence type="ECO:0000256" key="3">
    <source>
        <dbReference type="ARBA" id="ARBA00023082"/>
    </source>
</evidence>
<comment type="caution">
    <text evidence="7">The sequence shown here is derived from an EMBL/GenBank/DDBJ whole genome shotgun (WGS) entry which is preliminary data.</text>
</comment>
<dbReference type="SUPFAM" id="SSF88659">
    <property type="entry name" value="Sigma3 and sigma4 domains of RNA polymerase sigma factors"/>
    <property type="match status" value="1"/>
</dbReference>
<dbReference type="SUPFAM" id="SSF88946">
    <property type="entry name" value="Sigma2 domain of RNA polymerase sigma factors"/>
    <property type="match status" value="1"/>
</dbReference>
<dbReference type="InterPro" id="IPR013249">
    <property type="entry name" value="RNA_pol_sigma70_r4_t2"/>
</dbReference>
<gene>
    <name evidence="7" type="ORF">CLV60_116172</name>
</gene>
<comment type="similarity">
    <text evidence="1">Belongs to the sigma-70 factor family. ECF subfamily.</text>
</comment>
<dbReference type="InterPro" id="IPR007627">
    <property type="entry name" value="RNA_pol_sigma70_r2"/>
</dbReference>
<dbReference type="PANTHER" id="PTHR43133">
    <property type="entry name" value="RNA POLYMERASE ECF-TYPE SIGMA FACTO"/>
    <property type="match status" value="1"/>
</dbReference>
<dbReference type="Pfam" id="PF04542">
    <property type="entry name" value="Sigma70_r2"/>
    <property type="match status" value="1"/>
</dbReference>
<feature type="domain" description="RNA polymerase sigma factor 70 region 4 type 2" evidence="6">
    <location>
        <begin position="129"/>
        <end position="177"/>
    </location>
</feature>
<dbReference type="GO" id="GO:0016987">
    <property type="term" value="F:sigma factor activity"/>
    <property type="evidence" value="ECO:0007669"/>
    <property type="project" value="UniProtKB-KW"/>
</dbReference>
<dbReference type="InterPro" id="IPR014284">
    <property type="entry name" value="RNA_pol_sigma-70_dom"/>
</dbReference>
<reference evidence="7 8" key="1">
    <citation type="submission" date="2018-03" db="EMBL/GenBank/DDBJ databases">
        <title>Genomic Encyclopedia of Archaeal and Bacterial Type Strains, Phase II (KMG-II): from individual species to whole genera.</title>
        <authorList>
            <person name="Goeker M."/>
        </authorList>
    </citation>
    <scope>NUCLEOTIDE SEQUENCE [LARGE SCALE GENOMIC DNA]</scope>
    <source>
        <strain evidence="7 8">DSM 29057</strain>
    </source>
</reference>
<keyword evidence="4" id="KW-0804">Transcription</keyword>
<dbReference type="Gene3D" id="1.10.1740.10">
    <property type="match status" value="1"/>
</dbReference>